<evidence type="ECO:0000256" key="17">
    <source>
        <dbReference type="ARBA" id="ARBA00047951"/>
    </source>
</evidence>
<feature type="domain" description="Protein kinase" evidence="23">
    <location>
        <begin position="415"/>
        <end position="698"/>
    </location>
</feature>
<evidence type="ECO:0000256" key="14">
    <source>
        <dbReference type="ARBA" id="ARBA00023157"/>
    </source>
</evidence>
<reference evidence="25" key="1">
    <citation type="submission" date="2020-09" db="EMBL/GenBank/DDBJ databases">
        <title>Genome-Enabled Discovery of Anthraquinone Biosynthesis in Senna tora.</title>
        <authorList>
            <person name="Kang S.-H."/>
            <person name="Pandey R.P."/>
            <person name="Lee C.-M."/>
            <person name="Sim J.-S."/>
            <person name="Jeong J.-T."/>
            <person name="Choi B.-S."/>
            <person name="Jung M."/>
            <person name="Ginzburg D."/>
            <person name="Zhao K."/>
            <person name="Won S.Y."/>
            <person name="Oh T.-J."/>
            <person name="Yu Y."/>
            <person name="Kim N.-H."/>
            <person name="Lee O.R."/>
            <person name="Lee T.-H."/>
            <person name="Bashyal P."/>
            <person name="Kim T.-S."/>
            <person name="Lee W.-H."/>
            <person name="Kawkins C."/>
            <person name="Kim C.-K."/>
            <person name="Kim J.S."/>
            <person name="Ahn B.O."/>
            <person name="Rhee S.Y."/>
            <person name="Sohng J.K."/>
        </authorList>
    </citation>
    <scope>NUCLEOTIDE SEQUENCE</scope>
    <source>
        <tissue evidence="25">Leaf</tissue>
    </source>
</reference>
<keyword evidence="12 21" id="KW-1133">Transmembrane helix</keyword>
<dbReference type="GO" id="GO:0005524">
    <property type="term" value="F:ATP binding"/>
    <property type="evidence" value="ECO:0007669"/>
    <property type="project" value="UniProtKB-UniRule"/>
</dbReference>
<dbReference type="InterPro" id="IPR025287">
    <property type="entry name" value="WAK_GUB"/>
</dbReference>
<feature type="binding site" evidence="20">
    <location>
        <position position="444"/>
    </location>
    <ligand>
        <name>ATP</name>
        <dbReference type="ChEBI" id="CHEBI:30616"/>
    </ligand>
</feature>
<dbReference type="InterPro" id="IPR011009">
    <property type="entry name" value="Kinase-like_dom_sf"/>
</dbReference>
<comment type="function">
    <text evidence="18">Serine/threonine-protein kinase that may function as a signaling receptor of extracellular matrix component. Binding to pectin may have significance in the control of cell expansion, morphogenesis and development.</text>
</comment>
<dbReference type="SMART" id="SM00179">
    <property type="entry name" value="EGF_CA"/>
    <property type="match status" value="2"/>
</dbReference>
<dbReference type="FunFam" id="3.30.200.20:FF:000043">
    <property type="entry name" value="Wall-associated receptor kinase 2"/>
    <property type="match status" value="1"/>
</dbReference>
<evidence type="ECO:0000256" key="7">
    <source>
        <dbReference type="ARBA" id="ARBA00022729"/>
    </source>
</evidence>
<dbReference type="InterPro" id="IPR001881">
    <property type="entry name" value="EGF-like_Ca-bd_dom"/>
</dbReference>
<evidence type="ECO:0000256" key="11">
    <source>
        <dbReference type="ARBA" id="ARBA00022840"/>
    </source>
</evidence>
<dbReference type="Pfam" id="PF00069">
    <property type="entry name" value="Pkinase"/>
    <property type="match status" value="1"/>
</dbReference>
<dbReference type="PANTHER" id="PTHR27005">
    <property type="entry name" value="WALL-ASSOCIATED RECEPTOR KINASE-LIKE 21"/>
    <property type="match status" value="1"/>
</dbReference>
<evidence type="ECO:0000259" key="23">
    <source>
        <dbReference type="PROSITE" id="PS50011"/>
    </source>
</evidence>
<dbReference type="InterPro" id="IPR000742">
    <property type="entry name" value="EGF"/>
</dbReference>
<keyword evidence="6 21" id="KW-0812">Transmembrane</keyword>
<dbReference type="InterPro" id="IPR049883">
    <property type="entry name" value="NOTCH1_EGF-like"/>
</dbReference>
<evidence type="ECO:0000313" key="26">
    <source>
        <dbReference type="Proteomes" id="UP000634136"/>
    </source>
</evidence>
<dbReference type="GO" id="GO:0030247">
    <property type="term" value="F:polysaccharide binding"/>
    <property type="evidence" value="ECO:0007669"/>
    <property type="project" value="InterPro"/>
</dbReference>
<evidence type="ECO:0000256" key="9">
    <source>
        <dbReference type="ARBA" id="ARBA00022741"/>
    </source>
</evidence>
<dbReference type="InterPro" id="IPR045274">
    <property type="entry name" value="WAK-like"/>
</dbReference>
<sequence length="747" mass="83249">MHIESLLLCLILLAITEVVVNQSLPGCPNKCGDVEIPYPFGVGHQSGTGNKCFLEEETFSLSCDENSKLWHRNVEISSISVRGHMDMSMNVSRVCYDGSGRVLTENAAYLTTPAFTISSKENKFTSVGCDTYGYILGSQSSGSAYGSYATGCLTKCNTIPNEENGESCSGVGCCQVDIPQGMRNISITAYSFNDQTKSVYNNCSYAFVAKQGWFNFSRFYLYQFPFDKAPLVVDWVVSNDSCDTALTSSTYACTSNSRCVNSVYGYGYRCKCKPGFEGNPYHPDGCHDIDECTESTHDCISKDHCFNTFGSYECYCPRGYSGNGKNKEGGCQAPLWHNPLTKVLVGASVGSVALFVSVSWLFLVYQRRKLIKSKDNFFRQNGGYILQQQLSGKQASSLTAKIFTAQELKKATNNYHDSLIIGRGGFGTVYKGFLPDNRIVAIKKSKLVDQSQIEQFINEVIVLSQINHRNVVKLLGCCLETEIPLLVYEFVNNGTLFDYIHNKTKASDHITWETRLRIASEVAGALSYLHSAACIPIIHRDVKTSNILLDQTCTPKVSDFGASRLVPLDQTELATMVQGTFGYLDPEYMQTNQLTEKSDVYSFGVVLVELLTGKKALKFDGPEEERSLAMHFLSCLTQGRLFEVVEVGIVNEENKLRINEVAVLAARCLRLKGEERPSMKEVAMELEGKRMIGKHPWVKKDLNLEESQILLRDTFNFSECVDHSMGFRNTGWHSMLDHVLIDFDDGR</sequence>
<feature type="signal peptide" evidence="22">
    <location>
        <begin position="1"/>
        <end position="21"/>
    </location>
</feature>
<feature type="disulfide bond" evidence="19">
    <location>
        <begin position="253"/>
        <end position="270"/>
    </location>
</feature>
<organism evidence="25 26">
    <name type="scientific">Senna tora</name>
    <dbReference type="NCBI Taxonomy" id="362788"/>
    <lineage>
        <taxon>Eukaryota</taxon>
        <taxon>Viridiplantae</taxon>
        <taxon>Streptophyta</taxon>
        <taxon>Embryophyta</taxon>
        <taxon>Tracheophyta</taxon>
        <taxon>Spermatophyta</taxon>
        <taxon>Magnoliopsida</taxon>
        <taxon>eudicotyledons</taxon>
        <taxon>Gunneridae</taxon>
        <taxon>Pentapetalae</taxon>
        <taxon>rosids</taxon>
        <taxon>fabids</taxon>
        <taxon>Fabales</taxon>
        <taxon>Fabaceae</taxon>
        <taxon>Caesalpinioideae</taxon>
        <taxon>Cassia clade</taxon>
        <taxon>Senna</taxon>
    </lineage>
</organism>
<protein>
    <submittedName>
        <fullName evidence="25">Putative wall-associated receptor kinase-like 16</fullName>
    </submittedName>
</protein>
<keyword evidence="13 21" id="KW-0472">Membrane</keyword>
<evidence type="ECO:0000256" key="4">
    <source>
        <dbReference type="ARBA" id="ARBA00022553"/>
    </source>
</evidence>
<evidence type="ECO:0000256" key="13">
    <source>
        <dbReference type="ARBA" id="ARBA00023136"/>
    </source>
</evidence>
<dbReference type="PROSITE" id="PS50026">
    <property type="entry name" value="EGF_3"/>
    <property type="match status" value="2"/>
</dbReference>
<keyword evidence="10 25" id="KW-0418">Kinase</keyword>
<keyword evidence="2" id="KW-0723">Serine/threonine-protein kinase</keyword>
<feature type="domain" description="EGF-like" evidence="24">
    <location>
        <begin position="238"/>
        <end position="287"/>
    </location>
</feature>
<dbReference type="FunFam" id="2.10.25.10:FF:000628">
    <property type="entry name" value="Wall-associated receptor kinase 2"/>
    <property type="match status" value="1"/>
</dbReference>
<name>A0A834WH24_9FABA</name>
<dbReference type="CDD" id="cd00054">
    <property type="entry name" value="EGF_CA"/>
    <property type="match status" value="2"/>
</dbReference>
<keyword evidence="7 22" id="KW-0732">Signal</keyword>
<keyword evidence="26" id="KW-1185">Reference proteome</keyword>
<keyword evidence="14 19" id="KW-1015">Disulfide bond</keyword>
<comment type="caution">
    <text evidence="19">Lacks conserved residue(s) required for the propagation of feature annotation.</text>
</comment>
<feature type="domain" description="EGF-like" evidence="24">
    <location>
        <begin position="288"/>
        <end position="323"/>
    </location>
</feature>
<evidence type="ECO:0000256" key="22">
    <source>
        <dbReference type="SAM" id="SignalP"/>
    </source>
</evidence>
<dbReference type="SUPFAM" id="SSF56112">
    <property type="entry name" value="Protein kinase-like (PK-like)"/>
    <property type="match status" value="1"/>
</dbReference>
<keyword evidence="5" id="KW-0808">Transferase</keyword>
<keyword evidence="8" id="KW-0677">Repeat</keyword>
<dbReference type="Proteomes" id="UP000634136">
    <property type="component" value="Unassembled WGS sequence"/>
</dbReference>
<evidence type="ECO:0000256" key="5">
    <source>
        <dbReference type="ARBA" id="ARBA00022679"/>
    </source>
</evidence>
<evidence type="ECO:0000256" key="2">
    <source>
        <dbReference type="ARBA" id="ARBA00022527"/>
    </source>
</evidence>
<keyword evidence="11 20" id="KW-0067">ATP-binding</keyword>
<dbReference type="PANTHER" id="PTHR27005:SF470">
    <property type="entry name" value="ASSOCIATED KINASE-LIKE PROTEIN, PUTATIVE-RELATED"/>
    <property type="match status" value="1"/>
</dbReference>
<keyword evidence="4" id="KW-0597">Phosphoprotein</keyword>
<keyword evidence="25" id="KW-0675">Receptor</keyword>
<evidence type="ECO:0000256" key="8">
    <source>
        <dbReference type="ARBA" id="ARBA00022737"/>
    </source>
</evidence>
<keyword evidence="15" id="KW-0325">Glycoprotein</keyword>
<comment type="catalytic activity">
    <reaction evidence="16">
        <text>L-seryl-[protein] + ATP = O-phospho-L-seryl-[protein] + ADP + H(+)</text>
        <dbReference type="Rhea" id="RHEA:17989"/>
        <dbReference type="Rhea" id="RHEA-COMP:9863"/>
        <dbReference type="Rhea" id="RHEA-COMP:11604"/>
        <dbReference type="ChEBI" id="CHEBI:15378"/>
        <dbReference type="ChEBI" id="CHEBI:29999"/>
        <dbReference type="ChEBI" id="CHEBI:30616"/>
        <dbReference type="ChEBI" id="CHEBI:83421"/>
        <dbReference type="ChEBI" id="CHEBI:456216"/>
    </reaction>
</comment>
<dbReference type="GO" id="GO:0007166">
    <property type="term" value="P:cell surface receptor signaling pathway"/>
    <property type="evidence" value="ECO:0007669"/>
    <property type="project" value="InterPro"/>
</dbReference>
<gene>
    <name evidence="25" type="ORF">G2W53_030753</name>
</gene>
<dbReference type="PROSITE" id="PS50011">
    <property type="entry name" value="PROTEIN_KINASE_DOM"/>
    <property type="match status" value="1"/>
</dbReference>
<evidence type="ECO:0000256" key="21">
    <source>
        <dbReference type="SAM" id="Phobius"/>
    </source>
</evidence>
<evidence type="ECO:0000256" key="10">
    <source>
        <dbReference type="ARBA" id="ARBA00022777"/>
    </source>
</evidence>
<dbReference type="GO" id="GO:0005509">
    <property type="term" value="F:calcium ion binding"/>
    <property type="evidence" value="ECO:0007669"/>
    <property type="project" value="InterPro"/>
</dbReference>
<dbReference type="PROSITE" id="PS00108">
    <property type="entry name" value="PROTEIN_KINASE_ST"/>
    <property type="match status" value="1"/>
</dbReference>
<evidence type="ECO:0000256" key="3">
    <source>
        <dbReference type="ARBA" id="ARBA00022536"/>
    </source>
</evidence>
<dbReference type="InterPro" id="IPR018097">
    <property type="entry name" value="EGF_Ca-bd_CS"/>
</dbReference>
<evidence type="ECO:0000256" key="12">
    <source>
        <dbReference type="ARBA" id="ARBA00022989"/>
    </source>
</evidence>
<dbReference type="Gene3D" id="1.10.510.10">
    <property type="entry name" value="Transferase(Phosphotransferase) domain 1"/>
    <property type="match status" value="1"/>
</dbReference>
<dbReference type="OrthoDB" id="4062651at2759"/>
<accession>A0A834WH24</accession>
<keyword evidence="9 20" id="KW-0547">Nucleotide-binding</keyword>
<dbReference type="Pfam" id="PF13947">
    <property type="entry name" value="GUB_WAK_bind"/>
    <property type="match status" value="1"/>
</dbReference>
<proteinExistence type="predicted"/>
<evidence type="ECO:0000256" key="20">
    <source>
        <dbReference type="PROSITE-ProRule" id="PRU10141"/>
    </source>
</evidence>
<dbReference type="AlphaFoldDB" id="A0A834WH24"/>
<dbReference type="SMART" id="SM00181">
    <property type="entry name" value="EGF"/>
    <property type="match status" value="2"/>
</dbReference>
<dbReference type="SUPFAM" id="SSF57196">
    <property type="entry name" value="EGF/Laminin"/>
    <property type="match status" value="1"/>
</dbReference>
<dbReference type="InterPro" id="IPR000719">
    <property type="entry name" value="Prot_kinase_dom"/>
</dbReference>
<evidence type="ECO:0000256" key="18">
    <source>
        <dbReference type="ARBA" id="ARBA00058961"/>
    </source>
</evidence>
<dbReference type="InterPro" id="IPR008271">
    <property type="entry name" value="Ser/Thr_kinase_AS"/>
</dbReference>
<dbReference type="Pfam" id="PF07645">
    <property type="entry name" value="EGF_CA"/>
    <property type="match status" value="1"/>
</dbReference>
<comment type="catalytic activity">
    <reaction evidence="17">
        <text>L-threonyl-[protein] + ATP = O-phospho-L-threonyl-[protein] + ADP + H(+)</text>
        <dbReference type="Rhea" id="RHEA:46608"/>
        <dbReference type="Rhea" id="RHEA-COMP:11060"/>
        <dbReference type="Rhea" id="RHEA-COMP:11605"/>
        <dbReference type="ChEBI" id="CHEBI:15378"/>
        <dbReference type="ChEBI" id="CHEBI:30013"/>
        <dbReference type="ChEBI" id="CHEBI:30616"/>
        <dbReference type="ChEBI" id="CHEBI:61977"/>
        <dbReference type="ChEBI" id="CHEBI:456216"/>
    </reaction>
</comment>
<evidence type="ECO:0000256" key="16">
    <source>
        <dbReference type="ARBA" id="ARBA00047558"/>
    </source>
</evidence>
<feature type="transmembrane region" description="Helical" evidence="21">
    <location>
        <begin position="343"/>
        <end position="365"/>
    </location>
</feature>
<dbReference type="CDD" id="cd14066">
    <property type="entry name" value="STKc_IRAK"/>
    <property type="match status" value="1"/>
</dbReference>
<evidence type="ECO:0000256" key="15">
    <source>
        <dbReference type="ARBA" id="ARBA00023180"/>
    </source>
</evidence>
<dbReference type="GO" id="GO:0004674">
    <property type="term" value="F:protein serine/threonine kinase activity"/>
    <property type="evidence" value="ECO:0007669"/>
    <property type="project" value="UniProtKB-KW"/>
</dbReference>
<evidence type="ECO:0000256" key="1">
    <source>
        <dbReference type="ARBA" id="ARBA00004479"/>
    </source>
</evidence>
<keyword evidence="3 19" id="KW-0245">EGF-like domain</keyword>
<comment type="caution">
    <text evidence="25">The sequence shown here is derived from an EMBL/GenBank/DDBJ whole genome shotgun (WGS) entry which is preliminary data.</text>
</comment>
<dbReference type="PROSITE" id="PS00107">
    <property type="entry name" value="PROTEIN_KINASE_ATP"/>
    <property type="match status" value="1"/>
</dbReference>
<dbReference type="PROSITE" id="PS00010">
    <property type="entry name" value="ASX_HYDROXYL"/>
    <property type="match status" value="1"/>
</dbReference>
<dbReference type="Gene3D" id="2.10.25.10">
    <property type="entry name" value="Laminin"/>
    <property type="match status" value="2"/>
</dbReference>
<dbReference type="GO" id="GO:0005886">
    <property type="term" value="C:plasma membrane"/>
    <property type="evidence" value="ECO:0007669"/>
    <property type="project" value="TreeGrafter"/>
</dbReference>
<dbReference type="SMART" id="SM00220">
    <property type="entry name" value="S_TKc"/>
    <property type="match status" value="1"/>
</dbReference>
<dbReference type="Gene3D" id="3.30.200.20">
    <property type="entry name" value="Phosphorylase Kinase, domain 1"/>
    <property type="match status" value="1"/>
</dbReference>
<dbReference type="InterPro" id="IPR000152">
    <property type="entry name" value="EGF-type_Asp/Asn_hydroxyl_site"/>
</dbReference>
<dbReference type="PROSITE" id="PS01187">
    <property type="entry name" value="EGF_CA"/>
    <property type="match status" value="1"/>
</dbReference>
<evidence type="ECO:0000256" key="6">
    <source>
        <dbReference type="ARBA" id="ARBA00022692"/>
    </source>
</evidence>
<dbReference type="InterPro" id="IPR017441">
    <property type="entry name" value="Protein_kinase_ATP_BS"/>
</dbReference>
<evidence type="ECO:0000313" key="25">
    <source>
        <dbReference type="EMBL" id="KAF7816784.1"/>
    </source>
</evidence>
<dbReference type="FunFam" id="1.10.510.10:FF:000084">
    <property type="entry name" value="Wall-associated receptor kinase 2"/>
    <property type="match status" value="1"/>
</dbReference>
<feature type="chain" id="PRO_5032849810" evidence="22">
    <location>
        <begin position="22"/>
        <end position="747"/>
    </location>
</feature>
<evidence type="ECO:0000256" key="19">
    <source>
        <dbReference type="PROSITE-ProRule" id="PRU00076"/>
    </source>
</evidence>
<dbReference type="FunFam" id="2.10.25.10:FF:000038">
    <property type="entry name" value="Fibrillin 2"/>
    <property type="match status" value="1"/>
</dbReference>
<evidence type="ECO:0000259" key="24">
    <source>
        <dbReference type="PROSITE" id="PS50026"/>
    </source>
</evidence>
<comment type="subcellular location">
    <subcellularLocation>
        <location evidence="1">Membrane</location>
        <topology evidence="1">Single-pass type I membrane protein</topology>
    </subcellularLocation>
</comment>
<dbReference type="EMBL" id="JAAIUW010000009">
    <property type="protein sequence ID" value="KAF7816784.1"/>
    <property type="molecule type" value="Genomic_DNA"/>
</dbReference>